<dbReference type="NCBIfam" id="TIGR04137">
    <property type="entry name" value="Chlam_Ver_rRNA"/>
    <property type="match status" value="1"/>
</dbReference>
<dbReference type="EMBL" id="QZJZ01000010">
    <property type="protein sequence ID" value="RJP61649.1"/>
    <property type="molecule type" value="Genomic_DNA"/>
</dbReference>
<organism evidence="1">
    <name type="scientific">Candidatus Auribacter fodinae</name>
    <dbReference type="NCBI Taxonomy" id="2093366"/>
    <lineage>
        <taxon>Bacteria</taxon>
        <taxon>Pseudomonadati</taxon>
        <taxon>Candidatus Auribacterota</taxon>
        <taxon>Candidatus Auribacteria</taxon>
        <taxon>Candidatus Auribacterales</taxon>
        <taxon>Candidatus Auribacteraceae</taxon>
        <taxon>Candidatus Auribacter</taxon>
    </lineage>
</organism>
<dbReference type="AlphaFoldDB" id="A0A3A4R9R0"/>
<accession>A0A3A4R9R0</accession>
<name>A0A3A4R9R0_9BACT</name>
<gene>
    <name evidence="1" type="ORF">C4541_01225</name>
</gene>
<dbReference type="InterPro" id="IPR026405">
    <property type="entry name" value="Chlam/Ver/Plancto_rRNA"/>
</dbReference>
<sequence>MSQHPSFKTGGGGIQMKRNVMKRYERIDILKKSKKWKEGDHVYGLPKTKSE</sequence>
<comment type="caution">
    <text evidence="1">The sequence shown here is derived from an EMBL/GenBank/DDBJ whole genome shotgun (WGS) entry which is preliminary data.</text>
</comment>
<proteinExistence type="predicted"/>
<reference evidence="1" key="1">
    <citation type="journal article" date="2017" name="ISME J.">
        <title>Energy and carbon metabolisms in a deep terrestrial subsurface fluid microbial community.</title>
        <authorList>
            <person name="Momper L."/>
            <person name="Jungbluth S.P."/>
            <person name="Lee M.D."/>
            <person name="Amend J.P."/>
        </authorList>
    </citation>
    <scope>NUCLEOTIDE SEQUENCE [LARGE SCALE GENOMIC DNA]</scope>
    <source>
        <strain evidence="1">SURF_26</strain>
    </source>
</reference>
<evidence type="ECO:0000313" key="1">
    <source>
        <dbReference type="EMBL" id="RJP61649.1"/>
    </source>
</evidence>
<reference evidence="1" key="2">
    <citation type="submission" date="2018-03" db="EMBL/GenBank/DDBJ databases">
        <authorList>
            <person name="Keele B.F."/>
        </authorList>
    </citation>
    <scope>NUCLEOTIDE SEQUENCE</scope>
    <source>
        <strain evidence="1">SURF_26</strain>
    </source>
</reference>
<protein>
    <submittedName>
        <fullName evidence="1">Small basic protein</fullName>
    </submittedName>
</protein>
<dbReference type="Proteomes" id="UP000266426">
    <property type="component" value="Unassembled WGS sequence"/>
</dbReference>